<organism evidence="6 7">
    <name type="scientific">Lishizhenia tianjinensis</name>
    <dbReference type="NCBI Taxonomy" id="477690"/>
    <lineage>
        <taxon>Bacteria</taxon>
        <taxon>Pseudomonadati</taxon>
        <taxon>Bacteroidota</taxon>
        <taxon>Flavobacteriia</taxon>
        <taxon>Flavobacteriales</taxon>
        <taxon>Crocinitomicaceae</taxon>
        <taxon>Lishizhenia</taxon>
    </lineage>
</organism>
<dbReference type="Pfam" id="PF16656">
    <property type="entry name" value="Pur_ac_phosph_N"/>
    <property type="match status" value="1"/>
</dbReference>
<evidence type="ECO:0000313" key="7">
    <source>
        <dbReference type="Proteomes" id="UP000236454"/>
    </source>
</evidence>
<keyword evidence="1 2" id="KW-0732">Signal</keyword>
<evidence type="ECO:0000256" key="1">
    <source>
        <dbReference type="ARBA" id="ARBA00022729"/>
    </source>
</evidence>
<dbReference type="RefSeq" id="WP_090245335.1">
    <property type="nucleotide sequence ID" value="NZ_FPAS01000001.1"/>
</dbReference>
<dbReference type="SUPFAM" id="SSF49363">
    <property type="entry name" value="Purple acid phosphatase, N-terminal domain"/>
    <property type="match status" value="1"/>
</dbReference>
<feature type="chain" id="PRO_5014815740" evidence="2">
    <location>
        <begin position="19"/>
        <end position="909"/>
    </location>
</feature>
<feature type="domain" description="Purple acid phosphatase N-terminal" evidence="4">
    <location>
        <begin position="21"/>
        <end position="108"/>
    </location>
</feature>
<sequence length="909" mass="102078">MRKILSLFSILLVNLGFAQSIKPYLQAKTENSIYVNWISDAPGTPSIEVGSSATNLNSTVTGTQSQFIDGVNSYYYNTVQLVNLTANTKYFYRAFDGASSSDTLSFKTSPLPGQAATADGHLKFLIMGDNQIQSSGRYDTLVAQARRKVLEKWGGDPADNIELTFMVGDQVDLGNLDQYRNIHFAYNEALSGEIPIQTTVGNHETYGSLGMSAYYSHFYLDQMAYQGITSGTENYYAYQVGNVLFVSFSSEHTGNSQYNWLDQVLTAAATDNTVDWILSFSHRPYEAEQYVGDISGWVKNTAVPRCMQNSKYLMHVGAHHHIYSRGQFKDGPVYNIISGGTAWDQYWGQSAEQDFDYIQKTISNWCYQIVDVDVTNGKVDVETYSIGSPIMYANNQWKNNELVDEFHRYLNQPAPNQPSITNNFGDSLELPYTLVSSPYTTSGTELLNTTQFEVSQVNDFSIIEFEELRDFENLYGQAPGQNADSTQDINAGVNILELEIPNNSISNGWHYVRVRHRDRNLEWSPWSEIDSFKVFNSYISGPHLAMDSNEYHMGSPMVATYSNGPANSTDWVGIYPIEHTPGPNPSTAWQYCNGATGTINFSGTALSNSNLYYAAFFELNGYNEVAPRDTFYYGNIPVISSDTTEYPVGQDVLLNVSNAPAQIDTIEIMKVGHTHGVQTAYFKTPVNASIENFTVSNLPKGYYAARYYFKGLENIGETYYFSVGDTITSLWIDQPVYDLGEDIIATWTDAPGIVKDWLGIYNDGDDPNVDPLIMYAYFDGEAAGTKTITDTLLPTQTGDYFIVMFTDDSYTEVSNREYFTIVDPFLGVEEIDNGIQVYPNPVKDQNLTVFSSDYPIESITLRDFTGRVVYRTNNVKGQKYSMLSEQLPSGTYMIEIQTRKLYRYKIVVQ</sequence>
<name>A0A1I6XH40_9FLAO</name>
<evidence type="ECO:0000259" key="3">
    <source>
        <dbReference type="Pfam" id="PF00149"/>
    </source>
</evidence>
<dbReference type="InterPro" id="IPR029052">
    <property type="entry name" value="Metallo-depent_PP-like"/>
</dbReference>
<dbReference type="AlphaFoldDB" id="A0A1I6XH40"/>
<evidence type="ECO:0000256" key="2">
    <source>
        <dbReference type="SAM" id="SignalP"/>
    </source>
</evidence>
<dbReference type="EMBL" id="FPAS01000001">
    <property type="protein sequence ID" value="SFT37639.1"/>
    <property type="molecule type" value="Genomic_DNA"/>
</dbReference>
<reference evidence="6 7" key="1">
    <citation type="submission" date="2016-10" db="EMBL/GenBank/DDBJ databases">
        <authorList>
            <person name="de Groot N.N."/>
        </authorList>
    </citation>
    <scope>NUCLEOTIDE SEQUENCE [LARGE SCALE GENOMIC DNA]</scope>
    <source>
        <strain evidence="6 7">CGMCC 1.7005</strain>
    </source>
</reference>
<dbReference type="Pfam" id="PF18962">
    <property type="entry name" value="Por_Secre_tail"/>
    <property type="match status" value="1"/>
</dbReference>
<dbReference type="PANTHER" id="PTHR45867:SF3">
    <property type="entry name" value="ACID PHOSPHATASE TYPE 7"/>
    <property type="match status" value="1"/>
</dbReference>
<dbReference type="PANTHER" id="PTHR45867">
    <property type="entry name" value="PURPLE ACID PHOSPHATASE"/>
    <property type="match status" value="1"/>
</dbReference>
<dbReference type="InterPro" id="IPR004843">
    <property type="entry name" value="Calcineurin-like_PHP"/>
</dbReference>
<evidence type="ECO:0000259" key="4">
    <source>
        <dbReference type="Pfam" id="PF16656"/>
    </source>
</evidence>
<proteinExistence type="predicted"/>
<dbReference type="InterPro" id="IPR008963">
    <property type="entry name" value="Purple_acid_Pase-like_N"/>
</dbReference>
<feature type="domain" description="Calcineurin-like phosphoesterase" evidence="3">
    <location>
        <begin position="122"/>
        <end position="323"/>
    </location>
</feature>
<keyword evidence="7" id="KW-1185">Reference proteome</keyword>
<dbReference type="Pfam" id="PF00149">
    <property type="entry name" value="Metallophos"/>
    <property type="match status" value="1"/>
</dbReference>
<dbReference type="Proteomes" id="UP000236454">
    <property type="component" value="Unassembled WGS sequence"/>
</dbReference>
<dbReference type="InterPro" id="IPR026444">
    <property type="entry name" value="Secre_tail"/>
</dbReference>
<dbReference type="Gene3D" id="3.60.21.10">
    <property type="match status" value="1"/>
</dbReference>
<protein>
    <submittedName>
        <fullName evidence="6">Por secretion system C-terminal sorting domain-containing protein</fullName>
    </submittedName>
</protein>
<feature type="domain" description="Secretion system C-terminal sorting" evidence="5">
    <location>
        <begin position="837"/>
        <end position="907"/>
    </location>
</feature>
<evidence type="ECO:0000259" key="5">
    <source>
        <dbReference type="Pfam" id="PF18962"/>
    </source>
</evidence>
<dbReference type="NCBIfam" id="TIGR04183">
    <property type="entry name" value="Por_Secre_tail"/>
    <property type="match status" value="1"/>
</dbReference>
<feature type="signal peptide" evidence="2">
    <location>
        <begin position="1"/>
        <end position="18"/>
    </location>
</feature>
<dbReference type="GO" id="GO:0046872">
    <property type="term" value="F:metal ion binding"/>
    <property type="evidence" value="ECO:0007669"/>
    <property type="project" value="InterPro"/>
</dbReference>
<dbReference type="OrthoDB" id="9809781at2"/>
<dbReference type="GO" id="GO:0003993">
    <property type="term" value="F:acid phosphatase activity"/>
    <property type="evidence" value="ECO:0007669"/>
    <property type="project" value="InterPro"/>
</dbReference>
<accession>A0A1I6XH40</accession>
<dbReference type="SUPFAM" id="SSF56300">
    <property type="entry name" value="Metallo-dependent phosphatases"/>
    <property type="match status" value="1"/>
</dbReference>
<dbReference type="Gene3D" id="2.60.40.380">
    <property type="entry name" value="Purple acid phosphatase-like, N-terminal"/>
    <property type="match status" value="1"/>
</dbReference>
<evidence type="ECO:0000313" key="6">
    <source>
        <dbReference type="EMBL" id="SFT37639.1"/>
    </source>
</evidence>
<dbReference type="InterPro" id="IPR015914">
    <property type="entry name" value="PAPs_N"/>
</dbReference>
<dbReference type="STRING" id="477690.SAMN05216474_0199"/>
<gene>
    <name evidence="6" type="ORF">SAMN05216474_0199</name>
</gene>